<dbReference type="EMBL" id="ML996102">
    <property type="protein sequence ID" value="KAF2739866.1"/>
    <property type="molecule type" value="Genomic_DNA"/>
</dbReference>
<accession>A0A9P4RBA1</accession>
<feature type="compositionally biased region" description="Basic and acidic residues" evidence="1">
    <location>
        <begin position="497"/>
        <end position="512"/>
    </location>
</feature>
<dbReference type="OrthoDB" id="30417at2759"/>
<evidence type="ECO:0000313" key="2">
    <source>
        <dbReference type="EMBL" id="KAF2739866.1"/>
    </source>
</evidence>
<gene>
    <name evidence="2" type="ORF">EJ04DRAFT_259558</name>
</gene>
<sequence>MIKKKRSLILELDELRKRINTLEAGAYTAPPALQSGFMPFQQPHPMFPGMPLAMPSPDPYLMMFPGFGAPGMVHGESSHYGTAGPTTFAPRGPASPGSASRRSHAIEIKPPPDEPRKLHVLDPKSPTYEPGMKVSTNLPVAAPPTPSPAKRSTEYSNRVISQNPSLSSIDTTDFFPTNTHEHSTTRVAPNTMMLASQQSSRINVAPETPEKWPNDPWNPPPSNEAKSSSAKRLSSWTGELGKRRSGGQQSSSESPAYPQGLVERHQAEHKALNYRDDSLAPASQQTISSYAPGSAQHGLITFQEGYQAGYEHRNLPANVEYLRGFAEGLAASLNEQKLVAQFTRSQRERDSAVAMEFPESANLENTEVRFRPFSMNPNMADSFHKHTSIRQFSGNQLQTRASPAPSQRYFPKESPLYAADVTMYKVRSAGDRQRMSGLDGAMDDLAELIEETKLTEQDAESAEEASCFKTSGKGKQKASSPNKAAATPTEQPSSPKKSSEHSPAKAKLEKVTNKLRRNNKKEDPQTMSPDEKRSRTEKWRGRFRSLREQENKEIEEYMRNNPRGGCNNPRGGYK</sequence>
<feature type="compositionally biased region" description="Polar residues" evidence="1">
    <location>
        <begin position="224"/>
        <end position="237"/>
    </location>
</feature>
<dbReference type="Proteomes" id="UP000799444">
    <property type="component" value="Unassembled WGS sequence"/>
</dbReference>
<protein>
    <submittedName>
        <fullName evidence="2">Uncharacterized protein</fullName>
    </submittedName>
</protein>
<feature type="compositionally biased region" description="Polar residues" evidence="1">
    <location>
        <begin position="185"/>
        <end position="202"/>
    </location>
</feature>
<proteinExistence type="predicted"/>
<keyword evidence="3" id="KW-1185">Reference proteome</keyword>
<feature type="region of interest" description="Disordered" evidence="1">
    <location>
        <begin position="78"/>
        <end position="258"/>
    </location>
</feature>
<feature type="compositionally biased region" description="Low complexity" evidence="1">
    <location>
        <begin position="487"/>
        <end position="496"/>
    </location>
</feature>
<organism evidence="2 3">
    <name type="scientific">Polyplosphaeria fusca</name>
    <dbReference type="NCBI Taxonomy" id="682080"/>
    <lineage>
        <taxon>Eukaryota</taxon>
        <taxon>Fungi</taxon>
        <taxon>Dikarya</taxon>
        <taxon>Ascomycota</taxon>
        <taxon>Pezizomycotina</taxon>
        <taxon>Dothideomycetes</taxon>
        <taxon>Pleosporomycetidae</taxon>
        <taxon>Pleosporales</taxon>
        <taxon>Tetraplosphaeriaceae</taxon>
        <taxon>Polyplosphaeria</taxon>
    </lineage>
</organism>
<name>A0A9P4RBA1_9PLEO</name>
<feature type="compositionally biased region" description="Basic and acidic residues" evidence="1">
    <location>
        <begin position="520"/>
        <end position="558"/>
    </location>
</feature>
<feature type="compositionally biased region" description="Low complexity" evidence="1">
    <location>
        <begin position="559"/>
        <end position="574"/>
    </location>
</feature>
<comment type="caution">
    <text evidence="2">The sequence shown here is derived from an EMBL/GenBank/DDBJ whole genome shotgun (WGS) entry which is preliminary data.</text>
</comment>
<dbReference type="AlphaFoldDB" id="A0A9P4RBA1"/>
<feature type="region of interest" description="Disordered" evidence="1">
    <location>
        <begin position="454"/>
        <end position="574"/>
    </location>
</feature>
<evidence type="ECO:0000256" key="1">
    <source>
        <dbReference type="SAM" id="MobiDB-lite"/>
    </source>
</evidence>
<feature type="compositionally biased region" description="Basic and acidic residues" evidence="1">
    <location>
        <begin position="104"/>
        <end position="122"/>
    </location>
</feature>
<feature type="compositionally biased region" description="Polar residues" evidence="1">
    <location>
        <begin position="154"/>
        <end position="178"/>
    </location>
</feature>
<reference evidence="2" key="1">
    <citation type="journal article" date="2020" name="Stud. Mycol.">
        <title>101 Dothideomycetes genomes: a test case for predicting lifestyles and emergence of pathogens.</title>
        <authorList>
            <person name="Haridas S."/>
            <person name="Albert R."/>
            <person name="Binder M."/>
            <person name="Bloem J."/>
            <person name="Labutti K."/>
            <person name="Salamov A."/>
            <person name="Andreopoulos B."/>
            <person name="Baker S."/>
            <person name="Barry K."/>
            <person name="Bills G."/>
            <person name="Bluhm B."/>
            <person name="Cannon C."/>
            <person name="Castanera R."/>
            <person name="Culley D."/>
            <person name="Daum C."/>
            <person name="Ezra D."/>
            <person name="Gonzalez J."/>
            <person name="Henrissat B."/>
            <person name="Kuo A."/>
            <person name="Liang C."/>
            <person name="Lipzen A."/>
            <person name="Lutzoni F."/>
            <person name="Magnuson J."/>
            <person name="Mondo S."/>
            <person name="Nolan M."/>
            <person name="Ohm R."/>
            <person name="Pangilinan J."/>
            <person name="Park H.-J."/>
            <person name="Ramirez L."/>
            <person name="Alfaro M."/>
            <person name="Sun H."/>
            <person name="Tritt A."/>
            <person name="Yoshinaga Y."/>
            <person name="Zwiers L.-H."/>
            <person name="Turgeon B."/>
            <person name="Goodwin S."/>
            <person name="Spatafora J."/>
            <person name="Crous P."/>
            <person name="Grigoriev I."/>
        </authorList>
    </citation>
    <scope>NUCLEOTIDE SEQUENCE</scope>
    <source>
        <strain evidence="2">CBS 125425</strain>
    </source>
</reference>
<evidence type="ECO:0000313" key="3">
    <source>
        <dbReference type="Proteomes" id="UP000799444"/>
    </source>
</evidence>